<gene>
    <name evidence="2" type="ORF">POM88_021136</name>
</gene>
<organism evidence="2 3">
    <name type="scientific">Heracleum sosnowskyi</name>
    <dbReference type="NCBI Taxonomy" id="360622"/>
    <lineage>
        <taxon>Eukaryota</taxon>
        <taxon>Viridiplantae</taxon>
        <taxon>Streptophyta</taxon>
        <taxon>Embryophyta</taxon>
        <taxon>Tracheophyta</taxon>
        <taxon>Spermatophyta</taxon>
        <taxon>Magnoliopsida</taxon>
        <taxon>eudicotyledons</taxon>
        <taxon>Gunneridae</taxon>
        <taxon>Pentapetalae</taxon>
        <taxon>asterids</taxon>
        <taxon>campanulids</taxon>
        <taxon>Apiales</taxon>
        <taxon>Apiaceae</taxon>
        <taxon>Apioideae</taxon>
        <taxon>apioid superclade</taxon>
        <taxon>Tordylieae</taxon>
        <taxon>Tordyliinae</taxon>
        <taxon>Heracleum</taxon>
    </lineage>
</organism>
<dbReference type="Gene3D" id="2.40.50.140">
    <property type="entry name" value="Nucleic acid-binding proteins"/>
    <property type="match status" value="1"/>
</dbReference>
<dbReference type="EMBL" id="JAUIZM010000005">
    <property type="protein sequence ID" value="KAK1383401.1"/>
    <property type="molecule type" value="Genomic_DNA"/>
</dbReference>
<sequence>MLQRNSGAWGGVSRLNSLPYHSLEAGKKSQEKPQQRSRQEEWFVVDRRAENQRVHCWIKPTILEALQQHLVQGEVVQIENFAIIPYQSQTRNIPFDNYIFVSLKANTIVTRLEGYYNLIPQNVFVFSSLQQVQVFGEAERCLIDVIGIVASLEPIRRFISHHNEEMSNVNFTIVDTINTLQVNFFNDLAISFNEAMNMNNLAEQLPIVVISSCKGLGRSGTVSVSLSLPLNEFLKPTEGENYYNPGGRDRGRGWKSGGGFGGSSGVSSYAEAPAIGDPSEFLNLGDE</sequence>
<reference evidence="2" key="2">
    <citation type="submission" date="2023-05" db="EMBL/GenBank/DDBJ databases">
        <authorList>
            <person name="Schelkunov M.I."/>
        </authorList>
    </citation>
    <scope>NUCLEOTIDE SEQUENCE</scope>
    <source>
        <strain evidence="2">Hsosn_3</strain>
        <tissue evidence="2">Leaf</tissue>
    </source>
</reference>
<protein>
    <submittedName>
        <fullName evidence="2">Uncharacterized protein</fullName>
    </submittedName>
</protein>
<accession>A0AAD8MS50</accession>
<comment type="caution">
    <text evidence="2">The sequence shown here is derived from an EMBL/GenBank/DDBJ whole genome shotgun (WGS) entry which is preliminary data.</text>
</comment>
<dbReference type="SUPFAM" id="SSF50249">
    <property type="entry name" value="Nucleic acid-binding proteins"/>
    <property type="match status" value="1"/>
</dbReference>
<evidence type="ECO:0000313" key="3">
    <source>
        <dbReference type="Proteomes" id="UP001237642"/>
    </source>
</evidence>
<evidence type="ECO:0000256" key="1">
    <source>
        <dbReference type="SAM" id="MobiDB-lite"/>
    </source>
</evidence>
<dbReference type="AlphaFoldDB" id="A0AAD8MS50"/>
<feature type="compositionally biased region" description="Gly residues" evidence="1">
    <location>
        <begin position="254"/>
        <end position="264"/>
    </location>
</feature>
<name>A0AAD8MS50_9APIA</name>
<feature type="region of interest" description="Disordered" evidence="1">
    <location>
        <begin position="240"/>
        <end position="287"/>
    </location>
</feature>
<dbReference type="Proteomes" id="UP001237642">
    <property type="component" value="Unassembled WGS sequence"/>
</dbReference>
<evidence type="ECO:0000313" key="2">
    <source>
        <dbReference type="EMBL" id="KAK1383401.1"/>
    </source>
</evidence>
<keyword evidence="3" id="KW-1185">Reference proteome</keyword>
<dbReference type="InterPro" id="IPR012340">
    <property type="entry name" value="NA-bd_OB-fold"/>
</dbReference>
<reference evidence="2" key="1">
    <citation type="submission" date="2023-02" db="EMBL/GenBank/DDBJ databases">
        <title>Genome of toxic invasive species Heracleum sosnowskyi carries increased number of genes despite the absence of recent whole-genome duplications.</title>
        <authorList>
            <person name="Schelkunov M."/>
            <person name="Shtratnikova V."/>
            <person name="Makarenko M."/>
            <person name="Klepikova A."/>
            <person name="Omelchenko D."/>
            <person name="Novikova G."/>
            <person name="Obukhova E."/>
            <person name="Bogdanov V."/>
            <person name="Penin A."/>
            <person name="Logacheva M."/>
        </authorList>
    </citation>
    <scope>NUCLEOTIDE SEQUENCE</scope>
    <source>
        <strain evidence="2">Hsosn_3</strain>
        <tissue evidence="2">Leaf</tissue>
    </source>
</reference>
<proteinExistence type="predicted"/>